<evidence type="ECO:0000313" key="2">
    <source>
        <dbReference type="EMBL" id="CAJ0606637.1"/>
    </source>
</evidence>
<keyword evidence="1" id="KW-0732">Signal</keyword>
<feature type="signal peptide" evidence="1">
    <location>
        <begin position="1"/>
        <end position="18"/>
    </location>
</feature>
<sequence>MSLVALALFFSLLSTVSPQRIKMRPPGSYVGVSTVSPDQIKMRPPNFVAGPITFKRVMGRVIHALANPVNWFKPLPQVILEEADKLQQPRFG</sequence>
<evidence type="ECO:0000256" key="1">
    <source>
        <dbReference type="SAM" id="SignalP"/>
    </source>
</evidence>
<comment type="caution">
    <text evidence="2">The sequence shown here is derived from an EMBL/GenBank/DDBJ whole genome shotgun (WGS) entry which is preliminary data.</text>
</comment>
<proteinExistence type="predicted"/>
<accession>A0AA36MEM5</accession>
<feature type="chain" id="PRO_5041294209" evidence="1">
    <location>
        <begin position="19"/>
        <end position="92"/>
    </location>
</feature>
<dbReference type="Proteomes" id="UP001176961">
    <property type="component" value="Unassembled WGS sequence"/>
</dbReference>
<protein>
    <submittedName>
        <fullName evidence="2">Uncharacterized protein</fullName>
    </submittedName>
</protein>
<reference evidence="2" key="1">
    <citation type="submission" date="2023-07" db="EMBL/GenBank/DDBJ databases">
        <authorList>
            <consortium name="CYATHOMIX"/>
        </authorList>
    </citation>
    <scope>NUCLEOTIDE SEQUENCE</scope>
    <source>
        <strain evidence="2">N/A</strain>
    </source>
</reference>
<keyword evidence="3" id="KW-1185">Reference proteome</keyword>
<organism evidence="2 3">
    <name type="scientific">Cylicocyclus nassatus</name>
    <name type="common">Nematode worm</name>
    <dbReference type="NCBI Taxonomy" id="53992"/>
    <lineage>
        <taxon>Eukaryota</taxon>
        <taxon>Metazoa</taxon>
        <taxon>Ecdysozoa</taxon>
        <taxon>Nematoda</taxon>
        <taxon>Chromadorea</taxon>
        <taxon>Rhabditida</taxon>
        <taxon>Rhabditina</taxon>
        <taxon>Rhabditomorpha</taxon>
        <taxon>Strongyloidea</taxon>
        <taxon>Strongylidae</taxon>
        <taxon>Cylicocyclus</taxon>
    </lineage>
</organism>
<dbReference type="EMBL" id="CATQJL010000316">
    <property type="protein sequence ID" value="CAJ0606637.1"/>
    <property type="molecule type" value="Genomic_DNA"/>
</dbReference>
<name>A0AA36MEM5_CYLNA</name>
<gene>
    <name evidence="2" type="ORF">CYNAS_LOCUS18620</name>
</gene>
<evidence type="ECO:0000313" key="3">
    <source>
        <dbReference type="Proteomes" id="UP001176961"/>
    </source>
</evidence>
<dbReference type="AlphaFoldDB" id="A0AA36MEM5"/>